<dbReference type="PANTHER" id="PTHR14741:SF32">
    <property type="entry name" value="TRIMETHYLGUANOSINE SYNTHASE"/>
    <property type="match status" value="1"/>
</dbReference>
<reference evidence="1" key="1">
    <citation type="journal article" date="2014" name="Front. Microbiol.">
        <title>High frequency of phylogenetically diverse reductive dehalogenase-homologous genes in deep subseafloor sedimentary metagenomes.</title>
        <authorList>
            <person name="Kawai M."/>
            <person name="Futagami T."/>
            <person name="Toyoda A."/>
            <person name="Takaki Y."/>
            <person name="Nishi S."/>
            <person name="Hori S."/>
            <person name="Arai W."/>
            <person name="Tsubouchi T."/>
            <person name="Morono Y."/>
            <person name="Uchiyama I."/>
            <person name="Ito T."/>
            <person name="Fujiyama A."/>
            <person name="Inagaki F."/>
            <person name="Takami H."/>
        </authorList>
    </citation>
    <scope>NUCLEOTIDE SEQUENCE</scope>
    <source>
        <strain evidence="1">Expedition CK06-06</strain>
    </source>
</reference>
<dbReference type="PANTHER" id="PTHR14741">
    <property type="entry name" value="S-ADENOSYLMETHIONINE-DEPENDENT METHYLTRANSFERASE RELATED"/>
    <property type="match status" value="1"/>
</dbReference>
<dbReference type="GO" id="GO:0008168">
    <property type="term" value="F:methyltransferase activity"/>
    <property type="evidence" value="ECO:0007669"/>
    <property type="project" value="InterPro"/>
</dbReference>
<sequence length="250" mass="27538">IIRQGWHQVCHKAWGRCHQALIEDLRAITQIERKSSSFMVSAYRSARYRSFEHLLDLGCSIGGDTINLAKYAPTTGVDIDPMRLTMAQANAQALGFSDQVRFVQADLTCSLPVSGFMQMAAFFDPARRAAGKRVFSVRNYTPPLDTVKDWLTGISGLGVKISPGVKVNEIRSYDAEIEFISLKGELKEAVLWFGPLKTANFRATVLPGPHTLVSDDSRSFLQLGEPGAYLYEPDSAVLRAGLVSVLGKQI</sequence>
<feature type="non-terminal residue" evidence="1">
    <location>
        <position position="250"/>
    </location>
</feature>
<dbReference type="CDD" id="cd02440">
    <property type="entry name" value="AdoMet_MTases"/>
    <property type="match status" value="1"/>
</dbReference>
<gene>
    <name evidence="1" type="ORF">S01H4_55499</name>
</gene>
<dbReference type="InterPro" id="IPR019012">
    <property type="entry name" value="RNA_cap_Gua-N2-MeTrfase"/>
</dbReference>
<dbReference type="EMBL" id="BART01032038">
    <property type="protein sequence ID" value="GAH06876.1"/>
    <property type="molecule type" value="Genomic_DNA"/>
</dbReference>
<comment type="caution">
    <text evidence="1">The sequence shown here is derived from an EMBL/GenBank/DDBJ whole genome shotgun (WGS) entry which is preliminary data.</text>
</comment>
<proteinExistence type="predicted"/>
<name>X1CEY7_9ZZZZ</name>
<evidence type="ECO:0000313" key="1">
    <source>
        <dbReference type="EMBL" id="GAH06876.1"/>
    </source>
</evidence>
<dbReference type="GO" id="GO:0036261">
    <property type="term" value="P:7-methylguanosine cap hypermethylation"/>
    <property type="evidence" value="ECO:0007669"/>
    <property type="project" value="InterPro"/>
</dbReference>
<dbReference type="SUPFAM" id="SSF53335">
    <property type="entry name" value="S-adenosyl-L-methionine-dependent methyltransferases"/>
    <property type="match status" value="1"/>
</dbReference>
<dbReference type="InterPro" id="IPR029063">
    <property type="entry name" value="SAM-dependent_MTases_sf"/>
</dbReference>
<organism evidence="1">
    <name type="scientific">marine sediment metagenome</name>
    <dbReference type="NCBI Taxonomy" id="412755"/>
    <lineage>
        <taxon>unclassified sequences</taxon>
        <taxon>metagenomes</taxon>
        <taxon>ecological metagenomes</taxon>
    </lineage>
</organism>
<protein>
    <submittedName>
        <fullName evidence="1">Uncharacterized protein</fullName>
    </submittedName>
</protein>
<feature type="non-terminal residue" evidence="1">
    <location>
        <position position="1"/>
    </location>
</feature>
<dbReference type="Pfam" id="PF09445">
    <property type="entry name" value="Methyltransf_15"/>
    <property type="match status" value="1"/>
</dbReference>
<dbReference type="AlphaFoldDB" id="X1CEY7"/>
<dbReference type="Gene3D" id="3.40.50.150">
    <property type="entry name" value="Vaccinia Virus protein VP39"/>
    <property type="match status" value="1"/>
</dbReference>
<accession>X1CEY7</accession>